<protein>
    <submittedName>
        <fullName evidence="2">Uncharacterized protein</fullName>
    </submittedName>
</protein>
<evidence type="ECO:0000313" key="3">
    <source>
        <dbReference type="Proteomes" id="UP000596660"/>
    </source>
</evidence>
<proteinExistence type="predicted"/>
<reference evidence="2" key="2">
    <citation type="submission" date="2021-03" db="UniProtKB">
        <authorList>
            <consortium name="EnsemblPlants"/>
        </authorList>
    </citation>
    <scope>IDENTIFICATION</scope>
</reference>
<feature type="compositionally biased region" description="Polar residues" evidence="1">
    <location>
        <begin position="69"/>
        <end position="82"/>
    </location>
</feature>
<name>A0A803NCA6_CHEQI</name>
<dbReference type="AlphaFoldDB" id="A0A803NCA6"/>
<organism evidence="2 3">
    <name type="scientific">Chenopodium quinoa</name>
    <name type="common">Quinoa</name>
    <dbReference type="NCBI Taxonomy" id="63459"/>
    <lineage>
        <taxon>Eukaryota</taxon>
        <taxon>Viridiplantae</taxon>
        <taxon>Streptophyta</taxon>
        <taxon>Embryophyta</taxon>
        <taxon>Tracheophyta</taxon>
        <taxon>Spermatophyta</taxon>
        <taxon>Magnoliopsida</taxon>
        <taxon>eudicotyledons</taxon>
        <taxon>Gunneridae</taxon>
        <taxon>Pentapetalae</taxon>
        <taxon>Caryophyllales</taxon>
        <taxon>Chenopodiaceae</taxon>
        <taxon>Chenopodioideae</taxon>
        <taxon>Atripliceae</taxon>
        <taxon>Chenopodium</taxon>
    </lineage>
</organism>
<dbReference type="Proteomes" id="UP000596660">
    <property type="component" value="Unplaced"/>
</dbReference>
<dbReference type="Gramene" id="AUR62043723-RA">
    <property type="protein sequence ID" value="AUR62043723-RA:cds"/>
    <property type="gene ID" value="AUR62043723"/>
</dbReference>
<evidence type="ECO:0000313" key="2">
    <source>
        <dbReference type="EnsemblPlants" id="AUR62043723-RA:cds"/>
    </source>
</evidence>
<feature type="compositionally biased region" description="Low complexity" evidence="1">
    <location>
        <begin position="83"/>
        <end position="98"/>
    </location>
</feature>
<keyword evidence="3" id="KW-1185">Reference proteome</keyword>
<sequence length="194" mass="21638">MFCTFLKSLSAAFGLHSYDQKIMILVKIYGKRERNFLNIKSSSQPSTSQPSSSQPKTKQQSKASSSQPEPTTAQEPNTNFLISSSQPAPTTGQQPTHTGGEHFLDYDTGSGNLSIAALKEYKMVLLKLKELLMNKHQNKKQIIKAAEAPRKLSARDKLLHLSRKRPRVALTSMLLEWAMAELLSHPRVMAAQDE</sequence>
<reference evidence="2" key="1">
    <citation type="journal article" date="2017" name="Nature">
        <title>The genome of Chenopodium quinoa.</title>
        <authorList>
            <person name="Jarvis D.E."/>
            <person name="Ho Y.S."/>
            <person name="Lightfoot D.J."/>
            <person name="Schmoeckel S.M."/>
            <person name="Li B."/>
            <person name="Borm T.J.A."/>
            <person name="Ohyanagi H."/>
            <person name="Mineta K."/>
            <person name="Michell C.T."/>
            <person name="Saber N."/>
            <person name="Kharbatia N.M."/>
            <person name="Rupper R.R."/>
            <person name="Sharp A.R."/>
            <person name="Dally N."/>
            <person name="Boughton B.A."/>
            <person name="Woo Y.H."/>
            <person name="Gao G."/>
            <person name="Schijlen E.G.W.M."/>
            <person name="Guo X."/>
            <person name="Momin A.A."/>
            <person name="Negrao S."/>
            <person name="Al-Babili S."/>
            <person name="Gehring C."/>
            <person name="Roessner U."/>
            <person name="Jung C."/>
            <person name="Murphy K."/>
            <person name="Arold S.T."/>
            <person name="Gojobori T."/>
            <person name="van der Linden C.G."/>
            <person name="van Loo E.N."/>
            <person name="Jellen E.N."/>
            <person name="Maughan P.J."/>
            <person name="Tester M."/>
        </authorList>
    </citation>
    <scope>NUCLEOTIDE SEQUENCE [LARGE SCALE GENOMIC DNA]</scope>
    <source>
        <strain evidence="2">cv. PI 614886</strain>
    </source>
</reference>
<feature type="compositionally biased region" description="Low complexity" evidence="1">
    <location>
        <begin position="40"/>
        <end position="68"/>
    </location>
</feature>
<evidence type="ECO:0000256" key="1">
    <source>
        <dbReference type="SAM" id="MobiDB-lite"/>
    </source>
</evidence>
<accession>A0A803NCA6</accession>
<dbReference type="EnsemblPlants" id="AUR62043723-RA">
    <property type="protein sequence ID" value="AUR62043723-RA:cds"/>
    <property type="gene ID" value="AUR62043723"/>
</dbReference>
<feature type="region of interest" description="Disordered" evidence="1">
    <location>
        <begin position="40"/>
        <end position="105"/>
    </location>
</feature>